<evidence type="ECO:0000256" key="1">
    <source>
        <dbReference type="SAM" id="MobiDB-lite"/>
    </source>
</evidence>
<name>A0A1W0WCX2_HYPEX</name>
<evidence type="ECO:0000313" key="2">
    <source>
        <dbReference type="EMBL" id="OQV13018.1"/>
    </source>
</evidence>
<feature type="compositionally biased region" description="Basic residues" evidence="1">
    <location>
        <begin position="63"/>
        <end position="72"/>
    </location>
</feature>
<dbReference type="Proteomes" id="UP000192578">
    <property type="component" value="Unassembled WGS sequence"/>
</dbReference>
<feature type="region of interest" description="Disordered" evidence="1">
    <location>
        <begin position="53"/>
        <end position="97"/>
    </location>
</feature>
<protein>
    <submittedName>
        <fullName evidence="2">Uncharacterized protein</fullName>
    </submittedName>
</protein>
<evidence type="ECO:0000313" key="3">
    <source>
        <dbReference type="Proteomes" id="UP000192578"/>
    </source>
</evidence>
<gene>
    <name evidence="2" type="ORF">BV898_12771</name>
</gene>
<dbReference type="EMBL" id="MTYJ01000132">
    <property type="protein sequence ID" value="OQV13018.1"/>
    <property type="molecule type" value="Genomic_DNA"/>
</dbReference>
<proteinExistence type="predicted"/>
<feature type="compositionally biased region" description="Basic and acidic residues" evidence="1">
    <location>
        <begin position="73"/>
        <end position="83"/>
    </location>
</feature>
<organism evidence="2 3">
    <name type="scientific">Hypsibius exemplaris</name>
    <name type="common">Freshwater tardigrade</name>
    <dbReference type="NCBI Taxonomy" id="2072580"/>
    <lineage>
        <taxon>Eukaryota</taxon>
        <taxon>Metazoa</taxon>
        <taxon>Ecdysozoa</taxon>
        <taxon>Tardigrada</taxon>
        <taxon>Eutardigrada</taxon>
        <taxon>Parachela</taxon>
        <taxon>Hypsibioidea</taxon>
        <taxon>Hypsibiidae</taxon>
        <taxon>Hypsibius</taxon>
    </lineage>
</organism>
<sequence length="97" mass="11994">MLPNRSNNTAFPFRNKRECRLCQLVRVRLHQYSWHFLLNDFRRLVQQLELEEEARRANEQPQQHRRHHRHTSPTKELEEEKSTKTKKPVKGRHHHKK</sequence>
<reference evidence="3" key="1">
    <citation type="submission" date="2017-01" db="EMBL/GenBank/DDBJ databases">
        <title>Comparative genomics of anhydrobiosis in the tardigrade Hypsibius dujardini.</title>
        <authorList>
            <person name="Yoshida Y."/>
            <person name="Koutsovoulos G."/>
            <person name="Laetsch D."/>
            <person name="Stevens L."/>
            <person name="Kumar S."/>
            <person name="Horikawa D."/>
            <person name="Ishino K."/>
            <person name="Komine S."/>
            <person name="Tomita M."/>
            <person name="Blaxter M."/>
            <person name="Arakawa K."/>
        </authorList>
    </citation>
    <scope>NUCLEOTIDE SEQUENCE [LARGE SCALE GENOMIC DNA]</scope>
    <source>
        <strain evidence="3">Z151</strain>
    </source>
</reference>
<comment type="caution">
    <text evidence="2">The sequence shown here is derived from an EMBL/GenBank/DDBJ whole genome shotgun (WGS) entry which is preliminary data.</text>
</comment>
<keyword evidence="3" id="KW-1185">Reference proteome</keyword>
<feature type="compositionally biased region" description="Basic residues" evidence="1">
    <location>
        <begin position="84"/>
        <end position="97"/>
    </location>
</feature>
<dbReference type="AlphaFoldDB" id="A0A1W0WCX2"/>
<accession>A0A1W0WCX2</accession>